<dbReference type="PANTHER" id="PTHR44472:SF1">
    <property type="entry name" value="DDB1 AND CUL4 ASSOCIATED FACTOR 4"/>
    <property type="match status" value="1"/>
</dbReference>
<keyword evidence="1" id="KW-0853">WD repeat</keyword>
<dbReference type="GeneID" id="70137173"/>
<dbReference type="EMBL" id="JAGPXC010000010">
    <property type="protein sequence ID" value="KAH6646088.1"/>
    <property type="molecule type" value="Genomic_DNA"/>
</dbReference>
<evidence type="ECO:0008006" key="5">
    <source>
        <dbReference type="Google" id="ProtNLM"/>
    </source>
</evidence>
<evidence type="ECO:0000313" key="3">
    <source>
        <dbReference type="EMBL" id="KAH6646088.1"/>
    </source>
</evidence>
<dbReference type="OrthoDB" id="128867at2759"/>
<accession>A0A9P8RHF8</accession>
<evidence type="ECO:0000313" key="4">
    <source>
        <dbReference type="Proteomes" id="UP000758603"/>
    </source>
</evidence>
<dbReference type="SUPFAM" id="SSF50978">
    <property type="entry name" value="WD40 repeat-like"/>
    <property type="match status" value="1"/>
</dbReference>
<protein>
    <recommendedName>
        <fullName evidence="5">Myocyte-specific enhancer factor 2d</fullName>
    </recommendedName>
</protein>
<dbReference type="PANTHER" id="PTHR44472">
    <property type="entry name" value="DDB1- AND CUL4-ASSOCIATED FACTOR 4-RELATED"/>
    <property type="match status" value="1"/>
</dbReference>
<evidence type="ECO:0000256" key="1">
    <source>
        <dbReference type="ARBA" id="ARBA00022574"/>
    </source>
</evidence>
<dbReference type="GO" id="GO:0080008">
    <property type="term" value="C:Cul4-RING E3 ubiquitin ligase complex"/>
    <property type="evidence" value="ECO:0007669"/>
    <property type="project" value="TreeGrafter"/>
</dbReference>
<gene>
    <name evidence="3" type="ORF">BKA67DRAFT_663952</name>
</gene>
<keyword evidence="4" id="KW-1185">Reference proteome</keyword>
<dbReference type="InterPro" id="IPR052254">
    <property type="entry name" value="CUL4-DDB1_E3_ligase_receptor"/>
</dbReference>
<keyword evidence="2" id="KW-0677">Repeat</keyword>
<dbReference type="AlphaFoldDB" id="A0A9P8RHF8"/>
<comment type="caution">
    <text evidence="3">The sequence shown here is derived from an EMBL/GenBank/DDBJ whole genome shotgun (WGS) entry which is preliminary data.</text>
</comment>
<sequence>MNIPGYYFDPEKKRYFKIEGSQTAPTQSVWSHDSVKKRKLEDENAAEVLRRLTLNKYRIKRAQALNDPFTGGFLAREYGSTQQDMMPAVLADSFVEKGSISFIDNRWSPSQNLSSICIIGDDPWTDLGIGYVCPDGSALTSTYLPRDKNGRVHRQLLTGYDVPGHHIAPYHEASLDQISSVKFHRRRGILIVASREPKEFASLRAVKPLQAHCSQRQKTMPFWQLGMPPYAQNILTTGPPIIREPSSENPRWPKSSRPNNLARRPLADFHFKGSRQYEVNAVAVGPDWSDDIICAVGTNRGMLLWKGEHCSRLSGSFDWVAPTMSSRLLSDKAFHDIFAVEFRRGHENVIFGGGRSGRCFLADTRLADTGWMSFRHASSITHIRSLNEHHVLVSGLESTLETYDLRMIKGHTRIVSTKGCENSQRRKADRSVISFPEYKNNAHNKIGFDVDLEAGIVAAAHDNGKLALYSLKSGHRVKSSCIDRIDAGAIGRGPIEALQFEKMSRDLHSSLFIGVGRHLKVCSLGMTDNADEI</sequence>
<dbReference type="Proteomes" id="UP000758603">
    <property type="component" value="Unassembled WGS sequence"/>
</dbReference>
<proteinExistence type="predicted"/>
<name>A0A9P8RHF8_9PEZI</name>
<dbReference type="InterPro" id="IPR036322">
    <property type="entry name" value="WD40_repeat_dom_sf"/>
</dbReference>
<dbReference type="InterPro" id="IPR015943">
    <property type="entry name" value="WD40/YVTN_repeat-like_dom_sf"/>
</dbReference>
<organism evidence="3 4">
    <name type="scientific">Truncatella angustata</name>
    <dbReference type="NCBI Taxonomy" id="152316"/>
    <lineage>
        <taxon>Eukaryota</taxon>
        <taxon>Fungi</taxon>
        <taxon>Dikarya</taxon>
        <taxon>Ascomycota</taxon>
        <taxon>Pezizomycotina</taxon>
        <taxon>Sordariomycetes</taxon>
        <taxon>Xylariomycetidae</taxon>
        <taxon>Amphisphaeriales</taxon>
        <taxon>Sporocadaceae</taxon>
        <taxon>Truncatella</taxon>
    </lineage>
</organism>
<dbReference type="Gene3D" id="2.130.10.10">
    <property type="entry name" value="YVTN repeat-like/Quinoprotein amine dehydrogenase"/>
    <property type="match status" value="1"/>
</dbReference>
<dbReference type="RefSeq" id="XP_045952602.1">
    <property type="nucleotide sequence ID" value="XM_046108282.1"/>
</dbReference>
<evidence type="ECO:0000256" key="2">
    <source>
        <dbReference type="ARBA" id="ARBA00022737"/>
    </source>
</evidence>
<reference evidence="3" key="1">
    <citation type="journal article" date="2021" name="Nat. Commun.">
        <title>Genetic determinants of endophytism in the Arabidopsis root mycobiome.</title>
        <authorList>
            <person name="Mesny F."/>
            <person name="Miyauchi S."/>
            <person name="Thiergart T."/>
            <person name="Pickel B."/>
            <person name="Atanasova L."/>
            <person name="Karlsson M."/>
            <person name="Huettel B."/>
            <person name="Barry K.W."/>
            <person name="Haridas S."/>
            <person name="Chen C."/>
            <person name="Bauer D."/>
            <person name="Andreopoulos W."/>
            <person name="Pangilinan J."/>
            <person name="LaButti K."/>
            <person name="Riley R."/>
            <person name="Lipzen A."/>
            <person name="Clum A."/>
            <person name="Drula E."/>
            <person name="Henrissat B."/>
            <person name="Kohler A."/>
            <person name="Grigoriev I.V."/>
            <person name="Martin F.M."/>
            <person name="Hacquard S."/>
        </authorList>
    </citation>
    <scope>NUCLEOTIDE SEQUENCE</scope>
    <source>
        <strain evidence="3">MPI-SDFR-AT-0073</strain>
    </source>
</reference>